<dbReference type="Proteomes" id="UP000014585">
    <property type="component" value="Unassembled WGS sequence"/>
</dbReference>
<reference evidence="1 2" key="1">
    <citation type="submission" date="2013-04" db="EMBL/GenBank/DDBJ databases">
        <authorList>
            <person name="Weinstock G."/>
            <person name="Sodergren E."/>
            <person name="Lobos E.A."/>
            <person name="Fulton L."/>
            <person name="Fulton R."/>
            <person name="Courtney L."/>
            <person name="Fronick C."/>
            <person name="O'Laughlin M."/>
            <person name="Godfrey J."/>
            <person name="Wilson R.M."/>
            <person name="Miner T."/>
            <person name="Farmer C."/>
            <person name="Delehaunty K."/>
            <person name="Cordes M."/>
            <person name="Minx P."/>
            <person name="Tomlinson C."/>
            <person name="Chen J."/>
            <person name="Wollam A."/>
            <person name="Pepin K.H."/>
            <person name="Palsikar V.B."/>
            <person name="Zhang X."/>
            <person name="Suruliraj S."/>
            <person name="Perna N.T."/>
            <person name="Plunkett G."/>
            <person name="Warren W."/>
            <person name="Mitreva M."/>
            <person name="Mardis E.R."/>
            <person name="Wilson R.K."/>
        </authorList>
    </citation>
    <scope>NUCLEOTIDE SEQUENCE [LARGE SCALE GENOMIC DNA]</scope>
    <source>
        <strain evidence="1 2">DSM 4568</strain>
    </source>
</reference>
<dbReference type="EMBL" id="ATDT01000003">
    <property type="protein sequence ID" value="EPF20651.1"/>
    <property type="molecule type" value="Genomic_DNA"/>
</dbReference>
<accession>S3J7Q6</accession>
<protein>
    <submittedName>
        <fullName evidence="1">Uncharacterized protein</fullName>
    </submittedName>
</protein>
<evidence type="ECO:0000313" key="2">
    <source>
        <dbReference type="Proteomes" id="UP000014585"/>
    </source>
</evidence>
<name>S3J7Q6_9ENTR</name>
<dbReference type="HOGENOM" id="CLU_3133705_0_0_6"/>
<proteinExistence type="predicted"/>
<dbReference type="AlphaFoldDB" id="S3J7Q6"/>
<organism evidence="1 2">
    <name type="scientific">Cedecea davisae DSM 4568</name>
    <dbReference type="NCBI Taxonomy" id="566551"/>
    <lineage>
        <taxon>Bacteria</taxon>
        <taxon>Pseudomonadati</taxon>
        <taxon>Pseudomonadota</taxon>
        <taxon>Gammaproteobacteria</taxon>
        <taxon>Enterobacterales</taxon>
        <taxon>Enterobacteriaceae</taxon>
        <taxon>Cedecea</taxon>
    </lineage>
</organism>
<dbReference type="STRING" id="566551.HMPREF0201_00382"/>
<gene>
    <name evidence="1" type="ORF">HMPREF0201_00382</name>
</gene>
<evidence type="ECO:0000313" key="1">
    <source>
        <dbReference type="EMBL" id="EPF20651.1"/>
    </source>
</evidence>
<comment type="caution">
    <text evidence="1">The sequence shown here is derived from an EMBL/GenBank/DDBJ whole genome shotgun (WGS) entry which is preliminary data.</text>
</comment>
<sequence length="49" mass="5952">MSTSILFAGFSFSCPLRFYRQGSFIILKINWLFNYMQMYTFPGLHNLYW</sequence>